<dbReference type="PANTHER" id="PTHR23079:SF14">
    <property type="entry name" value="RNA-DEPENDENT RNA POLYMERASE"/>
    <property type="match status" value="1"/>
</dbReference>
<protein>
    <recommendedName>
        <fullName evidence="1">RNA-dependent RNA polymerase</fullName>
        <ecNumber evidence="1">2.7.7.48</ecNumber>
    </recommendedName>
</protein>
<dbReference type="GO" id="GO:0003968">
    <property type="term" value="F:RNA-directed RNA polymerase activity"/>
    <property type="evidence" value="ECO:0007669"/>
    <property type="project" value="UniProtKB-KW"/>
</dbReference>
<comment type="caution">
    <text evidence="4">The sequence shown here is derived from an EMBL/GenBank/DDBJ whole genome shotgun (WGS) entry which is preliminary data.</text>
</comment>
<keyword evidence="5" id="KW-1185">Reference proteome</keyword>
<accession>A0A8H5MDU2</accession>
<dbReference type="AlphaFoldDB" id="A0A8H5MDU2"/>
<evidence type="ECO:0000313" key="4">
    <source>
        <dbReference type="EMBL" id="KAF5390021.1"/>
    </source>
</evidence>
<evidence type="ECO:0000256" key="2">
    <source>
        <dbReference type="SAM" id="MobiDB-lite"/>
    </source>
</evidence>
<feature type="domain" description="RDRP core" evidence="3">
    <location>
        <begin position="153"/>
        <end position="774"/>
    </location>
</feature>
<dbReference type="GO" id="GO:0003723">
    <property type="term" value="F:RNA binding"/>
    <property type="evidence" value="ECO:0007669"/>
    <property type="project" value="UniProtKB-KW"/>
</dbReference>
<gene>
    <name evidence="4" type="ORF">D9757_003814</name>
</gene>
<evidence type="ECO:0000259" key="3">
    <source>
        <dbReference type="Pfam" id="PF05183"/>
    </source>
</evidence>
<organism evidence="4 5">
    <name type="scientific">Collybiopsis confluens</name>
    <dbReference type="NCBI Taxonomy" id="2823264"/>
    <lineage>
        <taxon>Eukaryota</taxon>
        <taxon>Fungi</taxon>
        <taxon>Dikarya</taxon>
        <taxon>Basidiomycota</taxon>
        <taxon>Agaricomycotina</taxon>
        <taxon>Agaricomycetes</taxon>
        <taxon>Agaricomycetidae</taxon>
        <taxon>Agaricales</taxon>
        <taxon>Marasmiineae</taxon>
        <taxon>Omphalotaceae</taxon>
        <taxon>Collybiopsis</taxon>
    </lineage>
</organism>
<dbReference type="GO" id="GO:0031380">
    <property type="term" value="C:nuclear RNA-directed RNA polymerase complex"/>
    <property type="evidence" value="ECO:0007669"/>
    <property type="project" value="TreeGrafter"/>
</dbReference>
<feature type="region of interest" description="Disordered" evidence="2">
    <location>
        <begin position="455"/>
        <end position="483"/>
    </location>
</feature>
<evidence type="ECO:0000313" key="5">
    <source>
        <dbReference type="Proteomes" id="UP000518752"/>
    </source>
</evidence>
<keyword evidence="1" id="KW-0696">RNA-directed RNA polymerase</keyword>
<keyword evidence="1" id="KW-0808">Transferase</keyword>
<keyword evidence="1" id="KW-0694">RNA-binding</keyword>
<dbReference type="GO" id="GO:0030422">
    <property type="term" value="P:siRNA processing"/>
    <property type="evidence" value="ECO:0007669"/>
    <property type="project" value="TreeGrafter"/>
</dbReference>
<dbReference type="PANTHER" id="PTHR23079">
    <property type="entry name" value="RNA-DEPENDENT RNA POLYMERASE"/>
    <property type="match status" value="1"/>
</dbReference>
<sequence length="980" mass="110932">MDSQKRKRADEQVVSRVSKARKLAQDQPVVVAHDPKFFSLMCRKKIPYGIQFEIARAVEDNNEALERYRNIISKFSNDPQTHVELYSTLYKCERTNLSEREVASSAPWKELDLEDKILRENPLGGIGNNPAYPSWWAGKIDFRAKLEETGDCIVLDKTTLGPSNKIKRRFGSHSIIRVKVNSKRFYAKNSDLVDYFKRPFIIWNYVFRAFFAKDNTVFLFRTNEAFRSGSLVTPVNDSAQLSLLKFIKWMIPFEDNGTQKICKWAARMALGLSSSVPGPRLSEDELEIIDDIYNDEGERANMTDGCGTSSLSLHKDILDMFGLISARDPNCVPVPICRCQVDEMEDGPRFSKIRLRPSQIKILYPQDDTDPSHLTIDLLRFARTKTPAKLSEETIKNLHHNGVPASVFIALLERQLRTIVDALTAWEGPDAMARLWKAVESAENVISARKARELTTDSRARGHGDQDEDEEEDDEIDHDTNSKAWWRDPVSGCPSSLAETVMELLDSGFTPLNSPYLRAKLEKVIRSKVKIATGKLSYVVPMSATAFVVPDPYGVLGADQIHFKSSRREFLNDDGTKTDIILGGVLMTRNPCKVPTDVRKLVAVQHLALSRMVDVIVCTVKGYRRLMDFLAGGDYDGDRGMVIWDADFVQAFVNADEVFSLPPPELEDCFQVNEQTLVQFLDKRSTEVTLESGMQDYLLGSLRNPSLVGEYSRLHENAIYKNGYSDSKTINLAYKFCTILDSAKSGHRLRNQTHLADRKEFSHPEGPAYKFKLDPDKRMHGSNDLPLQRNADLDPFIIDILCEASIQMRNDWMKEIDNRLNLLPSKRELDKDLSSPWSTVYDKALKLSLKSPYRAQILGDLDLISGHVKDMYVQRTRTFGSASQFSSRHIVHRQDTIRDLSRNFAAAPNMSELTTIMDSATIARLKASFAYLYASTDANHSRTSSPFPFDCAFGELCAIKAQASGPHKVCTLPMYELKKQ</sequence>
<feature type="compositionally biased region" description="Basic and acidic residues" evidence="2">
    <location>
        <begin position="455"/>
        <end position="465"/>
    </location>
</feature>
<dbReference type="Proteomes" id="UP000518752">
    <property type="component" value="Unassembled WGS sequence"/>
</dbReference>
<comment type="similarity">
    <text evidence="1">Belongs to the RdRP family.</text>
</comment>
<dbReference type="InterPro" id="IPR057596">
    <property type="entry name" value="RDRP_core"/>
</dbReference>
<dbReference type="EMBL" id="JAACJN010000017">
    <property type="protein sequence ID" value="KAF5390021.1"/>
    <property type="molecule type" value="Genomic_DNA"/>
</dbReference>
<feature type="compositionally biased region" description="Acidic residues" evidence="2">
    <location>
        <begin position="466"/>
        <end position="477"/>
    </location>
</feature>
<dbReference type="OrthoDB" id="10055769at2759"/>
<keyword evidence="1" id="KW-0548">Nucleotidyltransferase</keyword>
<dbReference type="InterPro" id="IPR007855">
    <property type="entry name" value="RDRP"/>
</dbReference>
<dbReference type="Pfam" id="PF05183">
    <property type="entry name" value="RdRP"/>
    <property type="match status" value="1"/>
</dbReference>
<proteinExistence type="inferred from homology"/>
<name>A0A8H5MDU2_9AGAR</name>
<comment type="catalytic activity">
    <reaction evidence="1">
        <text>RNA(n) + a ribonucleoside 5'-triphosphate = RNA(n+1) + diphosphate</text>
        <dbReference type="Rhea" id="RHEA:21248"/>
        <dbReference type="Rhea" id="RHEA-COMP:14527"/>
        <dbReference type="Rhea" id="RHEA-COMP:17342"/>
        <dbReference type="ChEBI" id="CHEBI:33019"/>
        <dbReference type="ChEBI" id="CHEBI:61557"/>
        <dbReference type="ChEBI" id="CHEBI:140395"/>
        <dbReference type="EC" id="2.7.7.48"/>
    </reaction>
</comment>
<reference evidence="4 5" key="1">
    <citation type="journal article" date="2020" name="ISME J.">
        <title>Uncovering the hidden diversity of litter-decomposition mechanisms in mushroom-forming fungi.</title>
        <authorList>
            <person name="Floudas D."/>
            <person name="Bentzer J."/>
            <person name="Ahren D."/>
            <person name="Johansson T."/>
            <person name="Persson P."/>
            <person name="Tunlid A."/>
        </authorList>
    </citation>
    <scope>NUCLEOTIDE SEQUENCE [LARGE SCALE GENOMIC DNA]</scope>
    <source>
        <strain evidence="4 5">CBS 406.79</strain>
    </source>
</reference>
<dbReference type="EC" id="2.7.7.48" evidence="1"/>
<evidence type="ECO:0000256" key="1">
    <source>
        <dbReference type="RuleBase" id="RU363098"/>
    </source>
</evidence>